<dbReference type="Proteomes" id="UP000244880">
    <property type="component" value="Unassembled WGS sequence"/>
</dbReference>
<sequence length="537" mass="56671">MATATELPINTSATADDMATEIFGNGVTVNSAAYTGDPNSSGTYSNGDAVSAEATPGDTGVILSTGNVADFTNSDGTTNTNQNAGTSTNTAGVDNDADFNSIAPTNTFDASFLEVNFTPDGDTITIDFVLSSEEYPEYANSQFNDVVGVWVNGVEATVSIGNGAASIGNINGGTTQNLYNDNTADQFNTEMDGFTVTLTFVAPVNPGVPNTLKIGVADVADNQYDTNLLIAGGSVQSTIVADDDSVSLGNNDTKIVDVLANDSSTAGTLSITHINGTAVVAGDTVTLATGQQITLNADGTFTVVGDSDAETVYFNYTIEDSNGNTDNGLVEIEQVPCFVSGTWITTEFGPQRIEDITAGTRVMTRDDGLQPVLWLGQRRVQATGAFRPIRFAAGSFGADSQLLLSPQHRILIEGCWAELLFGEDEVLVKAKDLVNDGAVQIVRNMDQVCYHHMLFARHQVIEANGVACESYLPGPMTMKGFDCGIQSEIYNLFPELKSNFSSYGSSARPMITSREARALRQMMPQAIAPAAQLRLAA</sequence>
<gene>
    <name evidence="2" type="ORF">ASD8599_01666</name>
</gene>
<organism evidence="2 3">
    <name type="scientific">Ascidiaceihabitans donghaensis</name>
    <dbReference type="NCBI Taxonomy" id="1510460"/>
    <lineage>
        <taxon>Bacteria</taxon>
        <taxon>Pseudomonadati</taxon>
        <taxon>Pseudomonadota</taxon>
        <taxon>Alphaproteobacteria</taxon>
        <taxon>Rhodobacterales</taxon>
        <taxon>Paracoccaceae</taxon>
        <taxon>Ascidiaceihabitans</taxon>
    </lineage>
</organism>
<accession>A0A2R8BCV6</accession>
<feature type="domain" description="Hedgehog/Intein (Hint)" evidence="1">
    <location>
        <begin position="336"/>
        <end position="474"/>
    </location>
</feature>
<dbReference type="OrthoDB" id="6305173at2"/>
<keyword evidence="3" id="KW-1185">Reference proteome</keyword>
<dbReference type="RefSeq" id="WP_108828067.1">
    <property type="nucleotide sequence ID" value="NZ_OMOR01000001.1"/>
</dbReference>
<dbReference type="InterPro" id="IPR028992">
    <property type="entry name" value="Hedgehog/Intein_dom"/>
</dbReference>
<reference evidence="2 3" key="1">
    <citation type="submission" date="2018-03" db="EMBL/GenBank/DDBJ databases">
        <authorList>
            <person name="Keele B.F."/>
        </authorList>
    </citation>
    <scope>NUCLEOTIDE SEQUENCE [LARGE SCALE GENOMIC DNA]</scope>
    <source>
        <strain evidence="2 3">CECT 8599</strain>
    </source>
</reference>
<dbReference type="NCBIfam" id="NF038133">
    <property type="entry name" value="choice_anch_L"/>
    <property type="match status" value="1"/>
</dbReference>
<dbReference type="InterPro" id="IPR036844">
    <property type="entry name" value="Hint_dom_sf"/>
</dbReference>
<dbReference type="InterPro" id="IPR049804">
    <property type="entry name" value="Choice_anch_L"/>
</dbReference>
<dbReference type="AlphaFoldDB" id="A0A2R8BCV6"/>
<dbReference type="Pfam" id="PF13403">
    <property type="entry name" value="Hint_2"/>
    <property type="match status" value="1"/>
</dbReference>
<dbReference type="SUPFAM" id="SSF51294">
    <property type="entry name" value="Hedgehog/intein (Hint) domain"/>
    <property type="match status" value="1"/>
</dbReference>
<protein>
    <recommendedName>
        <fullName evidence="1">Hedgehog/Intein (Hint) domain-containing protein</fullName>
    </recommendedName>
</protein>
<evidence type="ECO:0000313" key="2">
    <source>
        <dbReference type="EMBL" id="SPH20925.1"/>
    </source>
</evidence>
<dbReference type="EMBL" id="OMOR01000001">
    <property type="protein sequence ID" value="SPH20925.1"/>
    <property type="molecule type" value="Genomic_DNA"/>
</dbReference>
<dbReference type="Gene3D" id="2.170.16.10">
    <property type="entry name" value="Hedgehog/Intein (Hint) domain"/>
    <property type="match status" value="1"/>
</dbReference>
<evidence type="ECO:0000313" key="3">
    <source>
        <dbReference type="Proteomes" id="UP000244880"/>
    </source>
</evidence>
<dbReference type="Pfam" id="PF17963">
    <property type="entry name" value="Big_9"/>
    <property type="match status" value="1"/>
</dbReference>
<proteinExistence type="predicted"/>
<name>A0A2R8BCV6_9RHOB</name>
<evidence type="ECO:0000259" key="1">
    <source>
        <dbReference type="Pfam" id="PF13403"/>
    </source>
</evidence>